<feature type="region of interest" description="Disordered" evidence="1">
    <location>
        <begin position="19"/>
        <end position="47"/>
    </location>
</feature>
<keyword evidence="3" id="KW-1185">Reference proteome</keyword>
<evidence type="ECO:0000313" key="2">
    <source>
        <dbReference type="EMBL" id="KAJ1151018.1"/>
    </source>
</evidence>
<accession>A0AAV7RJ93</accession>
<feature type="region of interest" description="Disordered" evidence="1">
    <location>
        <begin position="95"/>
        <end position="126"/>
    </location>
</feature>
<dbReference type="Proteomes" id="UP001066276">
    <property type="component" value="Chromosome 5"/>
</dbReference>
<proteinExistence type="predicted"/>
<comment type="caution">
    <text evidence="2">The sequence shown here is derived from an EMBL/GenBank/DDBJ whole genome shotgun (WGS) entry which is preliminary data.</text>
</comment>
<evidence type="ECO:0000313" key="3">
    <source>
        <dbReference type="Proteomes" id="UP001066276"/>
    </source>
</evidence>
<organism evidence="2 3">
    <name type="scientific">Pleurodeles waltl</name>
    <name type="common">Iberian ribbed newt</name>
    <dbReference type="NCBI Taxonomy" id="8319"/>
    <lineage>
        <taxon>Eukaryota</taxon>
        <taxon>Metazoa</taxon>
        <taxon>Chordata</taxon>
        <taxon>Craniata</taxon>
        <taxon>Vertebrata</taxon>
        <taxon>Euteleostomi</taxon>
        <taxon>Amphibia</taxon>
        <taxon>Batrachia</taxon>
        <taxon>Caudata</taxon>
        <taxon>Salamandroidea</taxon>
        <taxon>Salamandridae</taxon>
        <taxon>Pleurodelinae</taxon>
        <taxon>Pleurodeles</taxon>
    </lineage>
</organism>
<protein>
    <submittedName>
        <fullName evidence="2">Uncharacterized protein</fullName>
    </submittedName>
</protein>
<gene>
    <name evidence="2" type="ORF">NDU88_003805</name>
</gene>
<evidence type="ECO:0000256" key="1">
    <source>
        <dbReference type="SAM" id="MobiDB-lite"/>
    </source>
</evidence>
<dbReference type="EMBL" id="JANPWB010000009">
    <property type="protein sequence ID" value="KAJ1151018.1"/>
    <property type="molecule type" value="Genomic_DNA"/>
</dbReference>
<reference evidence="2" key="1">
    <citation type="journal article" date="2022" name="bioRxiv">
        <title>Sequencing and chromosome-scale assembly of the giantPleurodeles waltlgenome.</title>
        <authorList>
            <person name="Brown T."/>
            <person name="Elewa A."/>
            <person name="Iarovenko S."/>
            <person name="Subramanian E."/>
            <person name="Araus A.J."/>
            <person name="Petzold A."/>
            <person name="Susuki M."/>
            <person name="Suzuki K.-i.T."/>
            <person name="Hayashi T."/>
            <person name="Toyoda A."/>
            <person name="Oliveira C."/>
            <person name="Osipova E."/>
            <person name="Leigh N.D."/>
            <person name="Simon A."/>
            <person name="Yun M.H."/>
        </authorList>
    </citation>
    <scope>NUCLEOTIDE SEQUENCE</scope>
    <source>
        <strain evidence="2">20211129_DDA</strain>
        <tissue evidence="2">Liver</tissue>
    </source>
</reference>
<sequence>MLRHRNAETEVRWKESKATVGIVGVPHGPMPAGPGPSSASPATPPLDGACSEAVSRLPKRLITGFYQKADKAPPLEQITEQIELEERLVVQGAVLEEDNDGRESHGRCPARDSEIRAAESVKTALA</sequence>
<dbReference type="AlphaFoldDB" id="A0AAV7RJ93"/>
<name>A0AAV7RJ93_PLEWA</name>
<feature type="compositionally biased region" description="Basic and acidic residues" evidence="1">
    <location>
        <begin position="101"/>
        <end position="119"/>
    </location>
</feature>